<evidence type="ECO:0000313" key="8">
    <source>
        <dbReference type="Proteomes" id="UP000307943"/>
    </source>
</evidence>
<dbReference type="PROSITE" id="PS50977">
    <property type="entry name" value="HTH_TETR_2"/>
    <property type="match status" value="1"/>
</dbReference>
<keyword evidence="8" id="KW-1185">Reference proteome</keyword>
<evidence type="ECO:0000256" key="3">
    <source>
        <dbReference type="ARBA" id="ARBA00023125"/>
    </source>
</evidence>
<evidence type="ECO:0000259" key="6">
    <source>
        <dbReference type="PROSITE" id="PS50977"/>
    </source>
</evidence>
<dbReference type="GO" id="GO:0000976">
    <property type="term" value="F:transcription cis-regulatory region binding"/>
    <property type="evidence" value="ECO:0007669"/>
    <property type="project" value="TreeGrafter"/>
</dbReference>
<dbReference type="GO" id="GO:0003700">
    <property type="term" value="F:DNA-binding transcription factor activity"/>
    <property type="evidence" value="ECO:0007669"/>
    <property type="project" value="TreeGrafter"/>
</dbReference>
<comment type="caution">
    <text evidence="7">The sequence shown here is derived from an EMBL/GenBank/DDBJ whole genome shotgun (WGS) entry which is preliminary data.</text>
</comment>
<sequence length="231" mass="27000">MKFIPVLYIMTLKSKYEFKIIIEVQRMMTKRISLKETQRKERERLILDYAEKALLEKGYYDMNMDEIAMGVGVAKGTLYLHFPKKEDLVYTLVEPKMQSFLKSVEEAKALPVSPKEKLEFLLNRELSGAFFQLLMKSSPDMTTIFKSREAEVNDILPKIFSGIHDMLSEGIREGLFDPELPVEFMSSAFINLFEPHLYKEMVEVRKMPLQVFNSHLSNLFFRGIMDTKETN</sequence>
<reference evidence="7 8" key="1">
    <citation type="submission" date="2019-05" db="EMBL/GenBank/DDBJ databases">
        <title>We sequenced the genome of Paenibacillus hemerocallicola KCTC 33185 for further insight into its adaptation and study the phylogeny of Paenibacillus.</title>
        <authorList>
            <person name="Narsing Rao M.P."/>
        </authorList>
    </citation>
    <scope>NUCLEOTIDE SEQUENCE [LARGE SCALE GENOMIC DNA]</scope>
    <source>
        <strain evidence="7 8">KCTC 33185</strain>
    </source>
</reference>
<dbReference type="AlphaFoldDB" id="A0A5C4TAU8"/>
<keyword evidence="4" id="KW-0804">Transcription</keyword>
<keyword evidence="1" id="KW-0678">Repressor</keyword>
<evidence type="ECO:0000256" key="5">
    <source>
        <dbReference type="PROSITE-ProRule" id="PRU00335"/>
    </source>
</evidence>
<dbReference type="InterPro" id="IPR009057">
    <property type="entry name" value="Homeodomain-like_sf"/>
</dbReference>
<organism evidence="7 8">
    <name type="scientific">Paenibacillus hemerocallicola</name>
    <dbReference type="NCBI Taxonomy" id="1172614"/>
    <lineage>
        <taxon>Bacteria</taxon>
        <taxon>Bacillati</taxon>
        <taxon>Bacillota</taxon>
        <taxon>Bacilli</taxon>
        <taxon>Bacillales</taxon>
        <taxon>Paenibacillaceae</taxon>
        <taxon>Paenibacillus</taxon>
    </lineage>
</organism>
<dbReference type="PANTHER" id="PTHR30055:SF175">
    <property type="entry name" value="HTH-TYPE TRANSCRIPTIONAL REPRESSOR KSTR2"/>
    <property type="match status" value="1"/>
</dbReference>
<dbReference type="SUPFAM" id="SSF46689">
    <property type="entry name" value="Homeodomain-like"/>
    <property type="match status" value="1"/>
</dbReference>
<dbReference type="Gene3D" id="1.10.10.60">
    <property type="entry name" value="Homeodomain-like"/>
    <property type="match status" value="1"/>
</dbReference>
<dbReference type="InterPro" id="IPR036271">
    <property type="entry name" value="Tet_transcr_reg_TetR-rel_C_sf"/>
</dbReference>
<name>A0A5C4TAU8_9BACL</name>
<gene>
    <name evidence="7" type="ORF">FE784_12815</name>
</gene>
<dbReference type="Gene3D" id="1.10.357.10">
    <property type="entry name" value="Tetracycline Repressor, domain 2"/>
    <property type="match status" value="1"/>
</dbReference>
<dbReference type="EMBL" id="VDCQ01000015">
    <property type="protein sequence ID" value="TNJ65796.1"/>
    <property type="molecule type" value="Genomic_DNA"/>
</dbReference>
<dbReference type="InterPro" id="IPR050109">
    <property type="entry name" value="HTH-type_TetR-like_transc_reg"/>
</dbReference>
<accession>A0A5C4TAU8</accession>
<dbReference type="OrthoDB" id="9809994at2"/>
<proteinExistence type="predicted"/>
<keyword evidence="2" id="KW-0805">Transcription regulation</keyword>
<keyword evidence="3 5" id="KW-0238">DNA-binding</keyword>
<dbReference type="Proteomes" id="UP000307943">
    <property type="component" value="Unassembled WGS sequence"/>
</dbReference>
<dbReference type="PRINTS" id="PR00455">
    <property type="entry name" value="HTHTETR"/>
</dbReference>
<dbReference type="InterPro" id="IPR001647">
    <property type="entry name" value="HTH_TetR"/>
</dbReference>
<feature type="DNA-binding region" description="H-T-H motif" evidence="5">
    <location>
        <begin position="63"/>
        <end position="82"/>
    </location>
</feature>
<evidence type="ECO:0000313" key="7">
    <source>
        <dbReference type="EMBL" id="TNJ65796.1"/>
    </source>
</evidence>
<evidence type="ECO:0000256" key="1">
    <source>
        <dbReference type="ARBA" id="ARBA00022491"/>
    </source>
</evidence>
<evidence type="ECO:0000256" key="2">
    <source>
        <dbReference type="ARBA" id="ARBA00023015"/>
    </source>
</evidence>
<dbReference type="SUPFAM" id="SSF48498">
    <property type="entry name" value="Tetracyclin repressor-like, C-terminal domain"/>
    <property type="match status" value="1"/>
</dbReference>
<dbReference type="PANTHER" id="PTHR30055">
    <property type="entry name" value="HTH-TYPE TRANSCRIPTIONAL REGULATOR RUTR"/>
    <property type="match status" value="1"/>
</dbReference>
<feature type="domain" description="HTH tetR-type" evidence="6">
    <location>
        <begin position="40"/>
        <end position="100"/>
    </location>
</feature>
<evidence type="ECO:0000256" key="4">
    <source>
        <dbReference type="ARBA" id="ARBA00023163"/>
    </source>
</evidence>
<protein>
    <submittedName>
        <fullName evidence="7">TetR/AcrR family transcriptional regulator</fullName>
    </submittedName>
</protein>
<dbReference type="Pfam" id="PF00440">
    <property type="entry name" value="TetR_N"/>
    <property type="match status" value="1"/>
</dbReference>